<feature type="region of interest" description="Disordered" evidence="1">
    <location>
        <begin position="1"/>
        <end position="33"/>
    </location>
</feature>
<dbReference type="EMBL" id="FJUY01000003">
    <property type="protein sequence ID" value="CZT16734.1"/>
    <property type="molecule type" value="Genomic_DNA"/>
</dbReference>
<dbReference type="RefSeq" id="XP_023623627.1">
    <property type="nucleotide sequence ID" value="XM_023767859.1"/>
</dbReference>
<evidence type="ECO:0000256" key="1">
    <source>
        <dbReference type="SAM" id="MobiDB-lite"/>
    </source>
</evidence>
<evidence type="ECO:0000313" key="3">
    <source>
        <dbReference type="Proteomes" id="UP000225277"/>
    </source>
</evidence>
<accession>A0A2D3V2L8</accession>
<gene>
    <name evidence="2" type="ORF">RCC_02569</name>
</gene>
<organism evidence="2 3">
    <name type="scientific">Ramularia collo-cygni</name>
    <dbReference type="NCBI Taxonomy" id="112498"/>
    <lineage>
        <taxon>Eukaryota</taxon>
        <taxon>Fungi</taxon>
        <taxon>Dikarya</taxon>
        <taxon>Ascomycota</taxon>
        <taxon>Pezizomycotina</taxon>
        <taxon>Dothideomycetes</taxon>
        <taxon>Dothideomycetidae</taxon>
        <taxon>Mycosphaerellales</taxon>
        <taxon>Mycosphaerellaceae</taxon>
        <taxon>Ramularia</taxon>
    </lineage>
</organism>
<keyword evidence="3" id="KW-1185">Reference proteome</keyword>
<dbReference type="OrthoDB" id="3648900at2759"/>
<sequence>MDQPSPRLGEDTDSEEDSVQAPPAKKVRKVMPSKKSPKHFRLMDLAPELRNVVYKMVLEDHPVAKLSRNSSLRVLSSTSVLPRVSKQVRDEFLGVLITSVPVIETSVVGFSFGHVITFLNRRSDIELQRMTSVNASQTLRISLQFPPATLNVTELQRWLNRSVHPTKKGAKIDFQYINVRQYLPHAIFATKLLGSAEAAKIRNTVR</sequence>
<reference evidence="2 3" key="1">
    <citation type="submission" date="2016-03" db="EMBL/GenBank/DDBJ databases">
        <authorList>
            <person name="Ploux O."/>
        </authorList>
    </citation>
    <scope>NUCLEOTIDE SEQUENCE [LARGE SCALE GENOMIC DNA]</scope>
    <source>
        <strain evidence="2 3">URUG2</strain>
    </source>
</reference>
<dbReference type="AlphaFoldDB" id="A0A2D3V2L8"/>
<evidence type="ECO:0000313" key="2">
    <source>
        <dbReference type="EMBL" id="CZT16734.1"/>
    </source>
</evidence>
<dbReference type="GeneID" id="35597784"/>
<dbReference type="Proteomes" id="UP000225277">
    <property type="component" value="Unassembled WGS sequence"/>
</dbReference>
<protein>
    <submittedName>
        <fullName evidence="2">Uncharacterized protein</fullName>
    </submittedName>
</protein>
<name>A0A2D3V2L8_9PEZI</name>
<proteinExistence type="predicted"/>